<dbReference type="GO" id="GO:1902387">
    <property type="term" value="F:ceramide 1-phosphate binding"/>
    <property type="evidence" value="ECO:0007669"/>
    <property type="project" value="TreeGrafter"/>
</dbReference>
<evidence type="ECO:0000256" key="1">
    <source>
        <dbReference type="ARBA" id="ARBA00022448"/>
    </source>
</evidence>
<dbReference type="Proteomes" id="UP001270362">
    <property type="component" value="Unassembled WGS sequence"/>
</dbReference>
<proteinExistence type="predicted"/>
<dbReference type="FunFam" id="1.10.3520.10:FF:000001">
    <property type="entry name" value="Pleckstrin domain-containing family A member 8"/>
    <property type="match status" value="1"/>
</dbReference>
<sequence length="203" mass="22371">MAAVQIAAGGTFLDTFKKSFTDVPIAAENAISTTEFLEAAESLTTMFDLLGSVAFSPVKNDMLGNVKKIRERQLAAPADSDTLQNLVRNELKTKSHKASEGLVWLVRGLEFTCIALTQNVANPSHELADSFRSAYGVTLKPHHSFLVKPIFSAAMSACPYRKDFYEKLGPEEQVQAELQEYLAALEKIVEILKAFLATKEAKW</sequence>
<protein>
    <submittedName>
        <fullName evidence="3">Glycolipid transfer protein domain-containing protein</fullName>
    </submittedName>
</protein>
<dbReference type="InterPro" id="IPR014830">
    <property type="entry name" value="Glycolipid_transfer_prot_dom"/>
</dbReference>
<evidence type="ECO:0000313" key="4">
    <source>
        <dbReference type="Proteomes" id="UP001270362"/>
    </source>
</evidence>
<dbReference type="Pfam" id="PF08718">
    <property type="entry name" value="GLTP"/>
    <property type="match status" value="1"/>
</dbReference>
<evidence type="ECO:0000259" key="2">
    <source>
        <dbReference type="Pfam" id="PF08718"/>
    </source>
</evidence>
<accession>A0AAE0X8X5</accession>
<organism evidence="3 4">
    <name type="scientific">Podospora appendiculata</name>
    <dbReference type="NCBI Taxonomy" id="314037"/>
    <lineage>
        <taxon>Eukaryota</taxon>
        <taxon>Fungi</taxon>
        <taxon>Dikarya</taxon>
        <taxon>Ascomycota</taxon>
        <taxon>Pezizomycotina</taxon>
        <taxon>Sordariomycetes</taxon>
        <taxon>Sordariomycetidae</taxon>
        <taxon>Sordariales</taxon>
        <taxon>Podosporaceae</taxon>
        <taxon>Podospora</taxon>
    </lineage>
</organism>
<dbReference type="GO" id="GO:0005829">
    <property type="term" value="C:cytosol"/>
    <property type="evidence" value="ECO:0007669"/>
    <property type="project" value="TreeGrafter"/>
</dbReference>
<dbReference type="PANTHER" id="PTHR10219:SF25">
    <property type="entry name" value="PLECKSTRIN HOMOLOGY DOMAIN-CONTAINING FAMILY A MEMBER 8"/>
    <property type="match status" value="1"/>
</dbReference>
<dbReference type="InterPro" id="IPR036497">
    <property type="entry name" value="GLTP_sf"/>
</dbReference>
<evidence type="ECO:0000313" key="3">
    <source>
        <dbReference type="EMBL" id="KAK3687997.1"/>
    </source>
</evidence>
<dbReference type="GO" id="GO:1902388">
    <property type="term" value="F:ceramide 1-phosphate transfer activity"/>
    <property type="evidence" value="ECO:0007669"/>
    <property type="project" value="TreeGrafter"/>
</dbReference>
<dbReference type="EMBL" id="JAULSO010000002">
    <property type="protein sequence ID" value="KAK3687997.1"/>
    <property type="molecule type" value="Genomic_DNA"/>
</dbReference>
<dbReference type="AlphaFoldDB" id="A0AAE0X8X5"/>
<reference evidence="3" key="1">
    <citation type="journal article" date="2023" name="Mol. Phylogenet. Evol.">
        <title>Genome-scale phylogeny and comparative genomics of the fungal order Sordariales.</title>
        <authorList>
            <person name="Hensen N."/>
            <person name="Bonometti L."/>
            <person name="Westerberg I."/>
            <person name="Brannstrom I.O."/>
            <person name="Guillou S."/>
            <person name="Cros-Aarteil S."/>
            <person name="Calhoun S."/>
            <person name="Haridas S."/>
            <person name="Kuo A."/>
            <person name="Mondo S."/>
            <person name="Pangilinan J."/>
            <person name="Riley R."/>
            <person name="LaButti K."/>
            <person name="Andreopoulos B."/>
            <person name="Lipzen A."/>
            <person name="Chen C."/>
            <person name="Yan M."/>
            <person name="Daum C."/>
            <person name="Ng V."/>
            <person name="Clum A."/>
            <person name="Steindorff A."/>
            <person name="Ohm R.A."/>
            <person name="Martin F."/>
            <person name="Silar P."/>
            <person name="Natvig D.O."/>
            <person name="Lalanne C."/>
            <person name="Gautier V."/>
            <person name="Ament-Velasquez S.L."/>
            <person name="Kruys A."/>
            <person name="Hutchinson M.I."/>
            <person name="Powell A.J."/>
            <person name="Barry K."/>
            <person name="Miller A.N."/>
            <person name="Grigoriev I.V."/>
            <person name="Debuchy R."/>
            <person name="Gladieux P."/>
            <person name="Hiltunen Thoren M."/>
            <person name="Johannesson H."/>
        </authorList>
    </citation>
    <scope>NUCLEOTIDE SEQUENCE</scope>
    <source>
        <strain evidence="3">CBS 314.62</strain>
    </source>
</reference>
<dbReference type="Gene3D" id="1.10.3520.10">
    <property type="entry name" value="Glycolipid transfer protein"/>
    <property type="match status" value="1"/>
</dbReference>
<dbReference type="PANTHER" id="PTHR10219">
    <property type="entry name" value="GLYCOLIPID TRANSFER PROTEIN-RELATED"/>
    <property type="match status" value="1"/>
</dbReference>
<reference evidence="3" key="2">
    <citation type="submission" date="2023-06" db="EMBL/GenBank/DDBJ databases">
        <authorList>
            <consortium name="Lawrence Berkeley National Laboratory"/>
            <person name="Haridas S."/>
            <person name="Hensen N."/>
            <person name="Bonometti L."/>
            <person name="Westerberg I."/>
            <person name="Brannstrom I.O."/>
            <person name="Guillou S."/>
            <person name="Cros-Aarteil S."/>
            <person name="Calhoun S."/>
            <person name="Kuo A."/>
            <person name="Mondo S."/>
            <person name="Pangilinan J."/>
            <person name="Riley R."/>
            <person name="Labutti K."/>
            <person name="Andreopoulos B."/>
            <person name="Lipzen A."/>
            <person name="Chen C."/>
            <person name="Yanf M."/>
            <person name="Daum C."/>
            <person name="Ng V."/>
            <person name="Clum A."/>
            <person name="Steindorff A."/>
            <person name="Ohm R."/>
            <person name="Martin F."/>
            <person name="Silar P."/>
            <person name="Natvig D."/>
            <person name="Lalanne C."/>
            <person name="Gautier V."/>
            <person name="Ament-Velasquez S.L."/>
            <person name="Kruys A."/>
            <person name="Hutchinson M.I."/>
            <person name="Powell A.J."/>
            <person name="Barry K."/>
            <person name="Miller A.N."/>
            <person name="Grigoriev I.V."/>
            <person name="Debuchy R."/>
            <person name="Gladieux P."/>
            <person name="Thoren M.H."/>
            <person name="Johannesson H."/>
        </authorList>
    </citation>
    <scope>NUCLEOTIDE SEQUENCE</scope>
    <source>
        <strain evidence="3">CBS 314.62</strain>
    </source>
</reference>
<feature type="domain" description="Glycolipid transfer protein" evidence="2">
    <location>
        <begin position="31"/>
        <end position="169"/>
    </location>
</feature>
<dbReference type="GO" id="GO:0016020">
    <property type="term" value="C:membrane"/>
    <property type="evidence" value="ECO:0007669"/>
    <property type="project" value="TreeGrafter"/>
</dbReference>
<comment type="caution">
    <text evidence="3">The sequence shown here is derived from an EMBL/GenBank/DDBJ whole genome shotgun (WGS) entry which is preliminary data.</text>
</comment>
<name>A0AAE0X8X5_9PEZI</name>
<gene>
    <name evidence="3" type="ORF">B0T22DRAFT_375991</name>
</gene>
<keyword evidence="4" id="KW-1185">Reference proteome</keyword>
<keyword evidence="1" id="KW-0813">Transport</keyword>
<dbReference type="SUPFAM" id="SSF110004">
    <property type="entry name" value="Glycolipid transfer protein, GLTP"/>
    <property type="match status" value="1"/>
</dbReference>